<evidence type="ECO:0000256" key="1">
    <source>
        <dbReference type="ARBA" id="ARBA00022448"/>
    </source>
</evidence>
<keyword evidence="2" id="KW-0249">Electron transport</keyword>
<dbReference type="PROSITE" id="PS00194">
    <property type="entry name" value="THIOREDOXIN_1"/>
    <property type="match status" value="1"/>
</dbReference>
<dbReference type="InterPro" id="IPR017937">
    <property type="entry name" value="Thioredoxin_CS"/>
</dbReference>
<dbReference type="OrthoDB" id="2121326at2759"/>
<keyword evidence="6" id="KW-1185">Reference proteome</keyword>
<accession>A0A4Y7SWE2</accession>
<keyword evidence="1" id="KW-0813">Transport</keyword>
<organism evidence="5 6">
    <name type="scientific">Coprinellus micaceus</name>
    <name type="common">Glistening ink-cap mushroom</name>
    <name type="synonym">Coprinus micaceus</name>
    <dbReference type="NCBI Taxonomy" id="71717"/>
    <lineage>
        <taxon>Eukaryota</taxon>
        <taxon>Fungi</taxon>
        <taxon>Dikarya</taxon>
        <taxon>Basidiomycota</taxon>
        <taxon>Agaricomycotina</taxon>
        <taxon>Agaricomycetes</taxon>
        <taxon>Agaricomycetidae</taxon>
        <taxon>Agaricales</taxon>
        <taxon>Agaricineae</taxon>
        <taxon>Psathyrellaceae</taxon>
        <taxon>Coprinellus</taxon>
    </lineage>
</organism>
<dbReference type="InterPro" id="IPR013766">
    <property type="entry name" value="Thioredoxin_domain"/>
</dbReference>
<evidence type="ECO:0000313" key="5">
    <source>
        <dbReference type="EMBL" id="TEB25944.1"/>
    </source>
</evidence>
<gene>
    <name evidence="5" type="ORF">FA13DRAFT_1817177</name>
</gene>
<reference evidence="5 6" key="1">
    <citation type="journal article" date="2019" name="Nat. Ecol. Evol.">
        <title>Megaphylogeny resolves global patterns of mushroom evolution.</title>
        <authorList>
            <person name="Varga T."/>
            <person name="Krizsan K."/>
            <person name="Foldi C."/>
            <person name="Dima B."/>
            <person name="Sanchez-Garcia M."/>
            <person name="Sanchez-Ramirez S."/>
            <person name="Szollosi G.J."/>
            <person name="Szarkandi J.G."/>
            <person name="Papp V."/>
            <person name="Albert L."/>
            <person name="Andreopoulos W."/>
            <person name="Angelini C."/>
            <person name="Antonin V."/>
            <person name="Barry K.W."/>
            <person name="Bougher N.L."/>
            <person name="Buchanan P."/>
            <person name="Buyck B."/>
            <person name="Bense V."/>
            <person name="Catcheside P."/>
            <person name="Chovatia M."/>
            <person name="Cooper J."/>
            <person name="Damon W."/>
            <person name="Desjardin D."/>
            <person name="Finy P."/>
            <person name="Geml J."/>
            <person name="Haridas S."/>
            <person name="Hughes K."/>
            <person name="Justo A."/>
            <person name="Karasinski D."/>
            <person name="Kautmanova I."/>
            <person name="Kiss B."/>
            <person name="Kocsube S."/>
            <person name="Kotiranta H."/>
            <person name="LaButti K.M."/>
            <person name="Lechner B.E."/>
            <person name="Liimatainen K."/>
            <person name="Lipzen A."/>
            <person name="Lukacs Z."/>
            <person name="Mihaltcheva S."/>
            <person name="Morgado L.N."/>
            <person name="Niskanen T."/>
            <person name="Noordeloos M.E."/>
            <person name="Ohm R.A."/>
            <person name="Ortiz-Santana B."/>
            <person name="Ovrebo C."/>
            <person name="Racz N."/>
            <person name="Riley R."/>
            <person name="Savchenko A."/>
            <person name="Shiryaev A."/>
            <person name="Soop K."/>
            <person name="Spirin V."/>
            <person name="Szebenyi C."/>
            <person name="Tomsovsky M."/>
            <person name="Tulloss R.E."/>
            <person name="Uehling J."/>
            <person name="Grigoriev I.V."/>
            <person name="Vagvolgyi C."/>
            <person name="Papp T."/>
            <person name="Martin F.M."/>
            <person name="Miettinen O."/>
            <person name="Hibbett D.S."/>
            <person name="Nagy L.G."/>
        </authorList>
    </citation>
    <scope>NUCLEOTIDE SEQUENCE [LARGE SCALE GENOMIC DNA]</scope>
    <source>
        <strain evidence="5 6">FP101781</strain>
    </source>
</reference>
<keyword evidence="3" id="KW-1015">Disulfide bond</keyword>
<dbReference type="SUPFAM" id="SSF52833">
    <property type="entry name" value="Thioredoxin-like"/>
    <property type="match status" value="1"/>
</dbReference>
<dbReference type="GO" id="GO:0005737">
    <property type="term" value="C:cytoplasm"/>
    <property type="evidence" value="ECO:0007669"/>
    <property type="project" value="TreeGrafter"/>
</dbReference>
<evidence type="ECO:0000256" key="3">
    <source>
        <dbReference type="ARBA" id="ARBA00023157"/>
    </source>
</evidence>
<dbReference type="PANTHER" id="PTHR45663:SF11">
    <property type="entry name" value="GEO12009P1"/>
    <property type="match status" value="1"/>
</dbReference>
<dbReference type="STRING" id="71717.A0A4Y7SWE2"/>
<comment type="caution">
    <text evidence="5">The sequence shown here is derived from an EMBL/GenBank/DDBJ whole genome shotgun (WGS) entry which is preliminary data.</text>
</comment>
<dbReference type="Proteomes" id="UP000298030">
    <property type="component" value="Unassembled WGS sequence"/>
</dbReference>
<dbReference type="Gene3D" id="3.40.30.10">
    <property type="entry name" value="Glutaredoxin"/>
    <property type="match status" value="1"/>
</dbReference>
<evidence type="ECO:0000313" key="6">
    <source>
        <dbReference type="Proteomes" id="UP000298030"/>
    </source>
</evidence>
<dbReference type="InterPro" id="IPR036249">
    <property type="entry name" value="Thioredoxin-like_sf"/>
</dbReference>
<dbReference type="AlphaFoldDB" id="A0A4Y7SWE2"/>
<dbReference type="GO" id="GO:0015035">
    <property type="term" value="F:protein-disulfide reductase activity"/>
    <property type="evidence" value="ECO:0007669"/>
    <property type="project" value="TreeGrafter"/>
</dbReference>
<protein>
    <submittedName>
        <fullName evidence="5">Thioredoxin-like protein</fullName>
    </submittedName>
</protein>
<evidence type="ECO:0000259" key="4">
    <source>
        <dbReference type="PROSITE" id="PS51352"/>
    </source>
</evidence>
<dbReference type="EMBL" id="QPFP01000052">
    <property type="protein sequence ID" value="TEB25944.1"/>
    <property type="molecule type" value="Genomic_DNA"/>
</dbReference>
<dbReference type="Pfam" id="PF00085">
    <property type="entry name" value="Thioredoxin"/>
    <property type="match status" value="1"/>
</dbReference>
<dbReference type="PRINTS" id="PR00421">
    <property type="entry name" value="THIOREDOXIN"/>
</dbReference>
<dbReference type="CDD" id="cd02947">
    <property type="entry name" value="TRX_family"/>
    <property type="match status" value="1"/>
</dbReference>
<name>A0A4Y7SWE2_COPMI</name>
<evidence type="ECO:0000256" key="2">
    <source>
        <dbReference type="ARBA" id="ARBA00022982"/>
    </source>
</evidence>
<proteinExistence type="predicted"/>
<sequence>MPLSALRLASKRASSFTNALRTSSARSIRTTVPRAALYAQADEKTFKQVIEAKGRVVLVDFYADWCGPCHQLSPVIESLTAEPHTSGSGLPLDLIKVNTDTDEGIPLAQAFKVTALPTVIAFKDGVPVSQFKGALPPAHVKKFIESL</sequence>
<dbReference type="PANTHER" id="PTHR45663">
    <property type="entry name" value="GEO12009P1"/>
    <property type="match status" value="1"/>
</dbReference>
<feature type="domain" description="Thioredoxin" evidence="4">
    <location>
        <begin position="26"/>
        <end position="147"/>
    </location>
</feature>
<dbReference type="PROSITE" id="PS51352">
    <property type="entry name" value="THIOREDOXIN_2"/>
    <property type="match status" value="1"/>
</dbReference>